<dbReference type="RefSeq" id="WP_281898199.1">
    <property type="nucleotide sequence ID" value="NZ_BSDI01000019.1"/>
</dbReference>
<proteinExistence type="predicted"/>
<sequence length="295" mass="32670">MNDDDVPGFWRTLGLPGLNDVHVHFLPPRMLRRVWDHFDSAGPLVGIEWPIRYRWSDAERVAHLDKLGVRGFTALAYAHRPDMAADLNEWTLAFARDTPGCLPSATFYPEPGVLDYVTGALAAGARVFKLHLQVGAFDPLDPALTPVFGLLAETGTPIVIHAGHAPIGAEYTGPEPFTALLARHPRLTTIVAHMGSPDYTSFLDLAQEYERVSLDTTMVFTPFFENLVPFPSGERARLRDLGLAGKVLLGSDFPNIPYQYATQLDGLVDLDLGDDWLRAVCWGNFARLFTMDRAL</sequence>
<evidence type="ECO:0000313" key="4">
    <source>
        <dbReference type="Proteomes" id="UP001144280"/>
    </source>
</evidence>
<dbReference type="Pfam" id="PF04909">
    <property type="entry name" value="Amidohydro_2"/>
    <property type="match status" value="1"/>
</dbReference>
<evidence type="ECO:0000256" key="1">
    <source>
        <dbReference type="ARBA" id="ARBA00023239"/>
    </source>
</evidence>
<gene>
    <name evidence="3" type="ORF">Pa4123_42010</name>
</gene>
<dbReference type="SUPFAM" id="SSF51556">
    <property type="entry name" value="Metallo-dependent hydrolases"/>
    <property type="match status" value="1"/>
</dbReference>
<dbReference type="InterPro" id="IPR032465">
    <property type="entry name" value="ACMSD"/>
</dbReference>
<comment type="caution">
    <text evidence="3">The sequence shown here is derived from an EMBL/GenBank/DDBJ whole genome shotgun (WGS) entry which is preliminary data.</text>
</comment>
<dbReference type="PANTHER" id="PTHR21240:SF28">
    <property type="entry name" value="ISO-OROTATE DECARBOXYLASE (EUROFUNG)"/>
    <property type="match status" value="1"/>
</dbReference>
<dbReference type="PANTHER" id="PTHR21240">
    <property type="entry name" value="2-AMINO-3-CARBOXYLMUCONATE-6-SEMIALDEHYDE DECARBOXYLASE"/>
    <property type="match status" value="1"/>
</dbReference>
<dbReference type="Gene3D" id="3.20.20.140">
    <property type="entry name" value="Metal-dependent hydrolases"/>
    <property type="match status" value="1"/>
</dbReference>
<evidence type="ECO:0000259" key="2">
    <source>
        <dbReference type="Pfam" id="PF04909"/>
    </source>
</evidence>
<feature type="domain" description="Amidohydrolase-related" evidence="2">
    <location>
        <begin position="20"/>
        <end position="289"/>
    </location>
</feature>
<dbReference type="Proteomes" id="UP001144280">
    <property type="component" value="Unassembled WGS sequence"/>
</dbReference>
<dbReference type="InterPro" id="IPR006680">
    <property type="entry name" value="Amidohydro-rel"/>
</dbReference>
<protein>
    <submittedName>
        <fullName evidence="3">Amidohydrolase</fullName>
    </submittedName>
</protein>
<name>A0ABQ5QYB4_9ACTN</name>
<keyword evidence="4" id="KW-1185">Reference proteome</keyword>
<keyword evidence="1" id="KW-0456">Lyase</keyword>
<organism evidence="3 4">
    <name type="scientific">Phytohabitans aurantiacus</name>
    <dbReference type="NCBI Taxonomy" id="3016789"/>
    <lineage>
        <taxon>Bacteria</taxon>
        <taxon>Bacillati</taxon>
        <taxon>Actinomycetota</taxon>
        <taxon>Actinomycetes</taxon>
        <taxon>Micromonosporales</taxon>
        <taxon>Micromonosporaceae</taxon>
    </lineage>
</organism>
<dbReference type="EMBL" id="BSDI01000019">
    <property type="protein sequence ID" value="GLH98926.1"/>
    <property type="molecule type" value="Genomic_DNA"/>
</dbReference>
<accession>A0ABQ5QYB4</accession>
<evidence type="ECO:0000313" key="3">
    <source>
        <dbReference type="EMBL" id="GLH98926.1"/>
    </source>
</evidence>
<reference evidence="3" key="1">
    <citation type="submission" date="2022-12" db="EMBL/GenBank/DDBJ databases">
        <title>New Phytohabitans aurantiacus sp. RD004123 nov., an actinomycete isolated from soil.</title>
        <authorList>
            <person name="Triningsih D.W."/>
            <person name="Harunari E."/>
            <person name="Igarashi Y."/>
        </authorList>
    </citation>
    <scope>NUCLEOTIDE SEQUENCE</scope>
    <source>
        <strain evidence="3">RD004123</strain>
    </source>
</reference>
<dbReference type="CDD" id="cd01292">
    <property type="entry name" value="metallo-dependent_hydrolases"/>
    <property type="match status" value="1"/>
</dbReference>
<dbReference type="InterPro" id="IPR032466">
    <property type="entry name" value="Metal_Hydrolase"/>
</dbReference>